<dbReference type="AlphaFoldDB" id="A0A2Z4AG45"/>
<sequence>MDVIVYIRLNGILLVAFALEQDKEPRVIQKNPSSLRSFQHPLLAEGVPLNWLIDVPVESGGI</sequence>
<name>A0A2Z4AG45_9BACT</name>
<dbReference type="KEGG" id="mtar:DF168_00218"/>
<accession>A0A2Z4AG45</accession>
<gene>
    <name evidence="1" type="ORF">DF168_00218</name>
</gene>
<dbReference type="EMBL" id="CP029803">
    <property type="protein sequence ID" value="AWT59044.1"/>
    <property type="molecule type" value="Genomic_DNA"/>
</dbReference>
<reference evidence="1 2" key="1">
    <citation type="submission" date="2018-06" db="EMBL/GenBank/DDBJ databases">
        <title>Draft Genome Sequence of a Novel Marine Bacterium Related to the Verrucomicrobia.</title>
        <authorList>
            <person name="Vosseberg J."/>
            <person name="Martijn J."/>
            <person name="Ettema T.J.G."/>
        </authorList>
    </citation>
    <scope>NUCLEOTIDE SEQUENCE [LARGE SCALE GENOMIC DNA]</scope>
    <source>
        <strain evidence="1">TARA_B100001123</strain>
    </source>
</reference>
<evidence type="ECO:0000313" key="1">
    <source>
        <dbReference type="EMBL" id="AWT59044.1"/>
    </source>
</evidence>
<dbReference type="Proteomes" id="UP000247465">
    <property type="component" value="Chromosome"/>
</dbReference>
<protein>
    <submittedName>
        <fullName evidence="1">Uncharacterized protein</fullName>
    </submittedName>
</protein>
<evidence type="ECO:0000313" key="2">
    <source>
        <dbReference type="Proteomes" id="UP000247465"/>
    </source>
</evidence>
<proteinExistence type="predicted"/>
<organism evidence="1 2">
    <name type="scientific">Candidatus Moanibacter tarae</name>
    <dbReference type="NCBI Taxonomy" id="2200854"/>
    <lineage>
        <taxon>Bacteria</taxon>
        <taxon>Pseudomonadati</taxon>
        <taxon>Verrucomicrobiota</taxon>
        <taxon>Opitutia</taxon>
        <taxon>Puniceicoccales</taxon>
        <taxon>Puniceicoccales incertae sedis</taxon>
        <taxon>Candidatus Moanibacter</taxon>
    </lineage>
</organism>